<dbReference type="Proteomes" id="UP000033580">
    <property type="component" value="Unassembled WGS sequence"/>
</dbReference>
<name>A0A0F3RMB4_ORITS</name>
<feature type="chain" id="PRO_5002465800" evidence="1">
    <location>
        <begin position="24"/>
        <end position="59"/>
    </location>
</feature>
<sequence length="59" mass="6491">MKIFTLLVSLVTVLFVMDSSALANPLTLPEPKGVYGIGMLNVELSDPTRTQLRSGDKRR</sequence>
<proteinExistence type="predicted"/>
<dbReference type="EMBL" id="LAOR01000026">
    <property type="protein sequence ID" value="KJW07418.1"/>
    <property type="molecule type" value="Genomic_DNA"/>
</dbReference>
<protein>
    <submittedName>
        <fullName evidence="2">Uncharacterized protein</fullName>
    </submittedName>
</protein>
<dbReference type="PATRIC" id="fig|1441384.3.peg.1378"/>
<evidence type="ECO:0000256" key="1">
    <source>
        <dbReference type="SAM" id="SignalP"/>
    </source>
</evidence>
<organism evidence="2 3">
    <name type="scientific">Orientia tsutsugamushi str. UT144</name>
    <dbReference type="NCBI Taxonomy" id="1441384"/>
    <lineage>
        <taxon>Bacteria</taxon>
        <taxon>Pseudomonadati</taxon>
        <taxon>Pseudomonadota</taxon>
        <taxon>Alphaproteobacteria</taxon>
        <taxon>Rickettsiales</taxon>
        <taxon>Rickettsiaceae</taxon>
        <taxon>Rickettsieae</taxon>
        <taxon>Orientia</taxon>
    </lineage>
</organism>
<evidence type="ECO:0000313" key="3">
    <source>
        <dbReference type="Proteomes" id="UP000033580"/>
    </source>
</evidence>
<feature type="signal peptide" evidence="1">
    <location>
        <begin position="1"/>
        <end position="23"/>
    </location>
</feature>
<reference evidence="2 3" key="1">
    <citation type="submission" date="2015-01" db="EMBL/GenBank/DDBJ databases">
        <title>Genome Sequencing of Rickettsiales.</title>
        <authorList>
            <person name="Daugherty S.C."/>
            <person name="Su Q."/>
            <person name="Abolude K."/>
            <person name="Beier-Sexton M."/>
            <person name="Carlyon J.A."/>
            <person name="Carter R."/>
            <person name="Day N.P."/>
            <person name="Dumler S.J."/>
            <person name="Dyachenko V."/>
            <person name="Godinez A."/>
            <person name="Kurtti T.J."/>
            <person name="Lichay M."/>
            <person name="Mullins K.E."/>
            <person name="Ott S."/>
            <person name="Pappas-Brown V."/>
            <person name="Paris D.H."/>
            <person name="Patel P."/>
            <person name="Richards A.L."/>
            <person name="Sadzewicz L."/>
            <person name="Sears K."/>
            <person name="Seidman D."/>
            <person name="Sengamalay N."/>
            <person name="Stenos J."/>
            <person name="Tallon L.J."/>
            <person name="Vincent G."/>
            <person name="Fraser C.M."/>
            <person name="Munderloh U."/>
            <person name="Dunning-Hotopp J.C."/>
        </authorList>
    </citation>
    <scope>NUCLEOTIDE SEQUENCE [LARGE SCALE GENOMIC DNA]</scope>
    <source>
        <strain evidence="2 3">UT144</strain>
    </source>
</reference>
<keyword evidence="1" id="KW-0732">Signal</keyword>
<comment type="caution">
    <text evidence="2">The sequence shown here is derived from an EMBL/GenBank/DDBJ whole genome shotgun (WGS) entry which is preliminary data.</text>
</comment>
<evidence type="ECO:0000313" key="2">
    <source>
        <dbReference type="EMBL" id="KJW07418.1"/>
    </source>
</evidence>
<dbReference type="AlphaFoldDB" id="A0A0F3RMB4"/>
<gene>
    <name evidence="2" type="ORF">OTUT144_0534</name>
</gene>
<accession>A0A0F3RMB4</accession>